<organism evidence="15 16">
    <name type="scientific">Pollutimonas nitritireducens</name>
    <dbReference type="NCBI Taxonomy" id="2045209"/>
    <lineage>
        <taxon>Bacteria</taxon>
        <taxon>Pseudomonadati</taxon>
        <taxon>Pseudomonadota</taxon>
        <taxon>Betaproteobacteria</taxon>
        <taxon>Burkholderiales</taxon>
        <taxon>Alcaligenaceae</taxon>
        <taxon>Pollutimonas</taxon>
    </lineage>
</organism>
<dbReference type="CDD" id="cd01746">
    <property type="entry name" value="GATase1_CTP_Synthase"/>
    <property type="match status" value="1"/>
</dbReference>
<dbReference type="InterPro" id="IPR017926">
    <property type="entry name" value="GATASE"/>
</dbReference>
<dbReference type="InterPro" id="IPR017456">
    <property type="entry name" value="CTP_synthase_N"/>
</dbReference>
<keyword evidence="4 12" id="KW-0479">Metal-binding</keyword>
<dbReference type="PANTHER" id="PTHR11550">
    <property type="entry name" value="CTP SYNTHASE"/>
    <property type="match status" value="1"/>
</dbReference>
<dbReference type="GO" id="GO:0046872">
    <property type="term" value="F:metal ion binding"/>
    <property type="evidence" value="ECO:0007669"/>
    <property type="project" value="UniProtKB-KW"/>
</dbReference>
<dbReference type="SUPFAM" id="SSF52540">
    <property type="entry name" value="P-loop containing nucleoside triphosphate hydrolases"/>
    <property type="match status" value="1"/>
</dbReference>
<comment type="activity regulation">
    <text evidence="12">Allosterically activated by GTP, when glutamine is the substrate; GTP has no effect on the reaction when ammonia is the substrate. The allosteric effector GTP functions by stabilizing the protein conformation that binds the tetrahedral intermediate(s) formed during glutamine hydrolysis. Inhibited by the product CTP, via allosteric rather than competitive inhibition.</text>
</comment>
<evidence type="ECO:0000256" key="10">
    <source>
        <dbReference type="ARBA" id="ARBA00047781"/>
    </source>
</evidence>
<feature type="binding site" evidence="12">
    <location>
        <position position="227"/>
    </location>
    <ligand>
        <name>CTP</name>
        <dbReference type="ChEBI" id="CHEBI:37563"/>
        <note>allosteric inhibitor</note>
    </ligand>
</feature>
<feature type="active site" evidence="12">
    <location>
        <position position="520"/>
    </location>
</feature>
<evidence type="ECO:0000313" key="15">
    <source>
        <dbReference type="EMBL" id="PLC53802.1"/>
    </source>
</evidence>
<dbReference type="Gene3D" id="3.40.50.300">
    <property type="entry name" value="P-loop containing nucleotide triphosphate hydrolases"/>
    <property type="match status" value="1"/>
</dbReference>
<dbReference type="NCBIfam" id="TIGR00337">
    <property type="entry name" value="PyrG"/>
    <property type="match status" value="1"/>
</dbReference>
<dbReference type="AlphaFoldDB" id="A0A2N4UFK6"/>
<evidence type="ECO:0000256" key="8">
    <source>
        <dbReference type="ARBA" id="ARBA00022962"/>
    </source>
</evidence>
<evidence type="ECO:0000256" key="6">
    <source>
        <dbReference type="ARBA" id="ARBA00022840"/>
    </source>
</evidence>
<dbReference type="HAMAP" id="MF_01227">
    <property type="entry name" value="PyrG"/>
    <property type="match status" value="1"/>
</dbReference>
<feature type="binding site" evidence="12">
    <location>
        <position position="473"/>
    </location>
    <ligand>
        <name>L-glutamine</name>
        <dbReference type="ChEBI" id="CHEBI:58359"/>
    </ligand>
</feature>
<dbReference type="UniPathway" id="UPA00159">
    <property type="reaction ID" value="UER00277"/>
</dbReference>
<evidence type="ECO:0000256" key="4">
    <source>
        <dbReference type="ARBA" id="ARBA00022723"/>
    </source>
</evidence>
<dbReference type="RefSeq" id="WP_102069924.1">
    <property type="nucleotide sequence ID" value="NZ_PDNV01000006.1"/>
</dbReference>
<feature type="binding site" evidence="12">
    <location>
        <position position="144"/>
    </location>
    <ligand>
        <name>Mg(2+)</name>
        <dbReference type="ChEBI" id="CHEBI:18420"/>
    </ligand>
</feature>
<comment type="miscellaneous">
    <text evidence="12">CTPSs have evolved a hybrid strategy for distinguishing between UTP and CTP. The overlapping regions of the product feedback inhibitory and substrate sites recognize a common feature in both compounds, the triphosphate moiety. To differentiate isosteric substrate and product pyrimidine rings, an additional pocket far from the expected kinase/ligase catalytic site, specifically recognizes the cytosine and ribose portions of the product inhibitor.</text>
</comment>
<feature type="region of interest" description="Amidoligase domain" evidence="12">
    <location>
        <begin position="1"/>
        <end position="270"/>
    </location>
</feature>
<comment type="catalytic activity">
    <reaction evidence="12">
        <text>L-glutamine + H2O = L-glutamate + NH4(+)</text>
        <dbReference type="Rhea" id="RHEA:15889"/>
        <dbReference type="ChEBI" id="CHEBI:15377"/>
        <dbReference type="ChEBI" id="CHEBI:28938"/>
        <dbReference type="ChEBI" id="CHEBI:29985"/>
        <dbReference type="ChEBI" id="CHEBI:58359"/>
    </reaction>
</comment>
<keyword evidence="9 12" id="KW-0665">Pyrimidine biosynthesis</keyword>
<dbReference type="GO" id="GO:0097268">
    <property type="term" value="C:cytoophidium"/>
    <property type="evidence" value="ECO:0007669"/>
    <property type="project" value="UniProtKB-ARBA"/>
</dbReference>
<feature type="active site" description="Nucleophile; for glutamine hydrolysis" evidence="12">
    <location>
        <position position="383"/>
    </location>
</feature>
<sequence>MTKYVFVTGGVVSSLGKGIAAASLAAILESRGLRVTMLKLDPYINVDPGTMSPFQHGEVFVTEDGAETDLDLGHYERFISTRMRKVNNFTTGQIYESVLRKERRGDYLGKTVQVIPHITNEIQDFVARGAKAAWDGAADVAIVEIGGTVGDIESLPFLEAVRQMSLRLGRNNAAFIHLTLVPFIASAGELKTKPTQHSVQKLREIGIYPNALLCRADRPVPDDERAKISLFSNVPLDAVISVWDSDSIYKIPSMLHKQGLDTLVCDALALNPPPADLTVWDRLVDAIEHPRHEVRIGMVGKYVDLTESYKSLSEALVHAGIHTHSRVSIEYLDSEVIEAEGTDCLKGLDAILVPGGFGKRGTEGKIKAIRYARENGVPYLGICLGMQLAVVEFARNVAGFGGANSTEFDPSAPHPVVALITEWQDREGKIEKRDTTSDLGGTMRKGAQRCPVKSGTRAYSIYGDEVNERHRHRYEVNNVYVPRLEEAGMVISARTPTENLPEIMELPQHPWFMGVQFHPEFTSTPRDGHPLFSSYIQAAIDHQARRAGTKDTASVIEIV</sequence>
<accession>A0A2N4UFK6</accession>
<reference evidence="15 16" key="1">
    <citation type="submission" date="2017-10" db="EMBL/GenBank/DDBJ databases">
        <title>Two draft genome sequences of Pusillimonas sp. strains isolated from a nitrate- and radionuclide-contaminated groundwater in Russia.</title>
        <authorList>
            <person name="Grouzdev D.S."/>
            <person name="Tourova T.P."/>
            <person name="Goeva M.A."/>
            <person name="Babich T.L."/>
            <person name="Sokolova D.S."/>
            <person name="Abdullin R."/>
            <person name="Poltaraus A.B."/>
            <person name="Toshchakov S.V."/>
            <person name="Nazina T.N."/>
        </authorList>
    </citation>
    <scope>NUCLEOTIDE SEQUENCE [LARGE SCALE GENOMIC DNA]</scope>
    <source>
        <strain evidence="15 16">JR1/69-2-13</strain>
    </source>
</reference>
<feature type="binding site" evidence="12">
    <location>
        <begin position="191"/>
        <end position="196"/>
    </location>
    <ligand>
        <name>UTP</name>
        <dbReference type="ChEBI" id="CHEBI:46398"/>
    </ligand>
</feature>
<feature type="binding site" evidence="12">
    <location>
        <begin position="151"/>
        <end position="153"/>
    </location>
    <ligand>
        <name>CTP</name>
        <dbReference type="ChEBI" id="CHEBI:37563"/>
        <note>allosteric inhibitor</note>
    </ligand>
</feature>
<evidence type="ECO:0000256" key="7">
    <source>
        <dbReference type="ARBA" id="ARBA00022842"/>
    </source>
</evidence>
<evidence type="ECO:0000256" key="2">
    <source>
        <dbReference type="ARBA" id="ARBA00007533"/>
    </source>
</evidence>
<keyword evidence="6 12" id="KW-0067">ATP-binding</keyword>
<comment type="caution">
    <text evidence="12">Lacks conserved residue(s) required for the propagation of feature annotation.</text>
</comment>
<comment type="function">
    <text evidence="11 12">Catalyzes the ATP-dependent amination of UTP to CTP with either L-glutamine or ammonia as the source of nitrogen. Regulates intracellular CTP levels through interactions with the four ribonucleotide triphosphates.</text>
</comment>
<evidence type="ECO:0000256" key="3">
    <source>
        <dbReference type="ARBA" id="ARBA00022598"/>
    </source>
</evidence>
<evidence type="ECO:0000313" key="16">
    <source>
        <dbReference type="Proteomes" id="UP000234328"/>
    </source>
</evidence>
<feature type="binding site" evidence="12">
    <location>
        <begin position="191"/>
        <end position="196"/>
    </location>
    <ligand>
        <name>CTP</name>
        <dbReference type="ChEBI" id="CHEBI:37563"/>
        <note>allosteric inhibitor</note>
    </ligand>
</feature>
<feature type="binding site" evidence="12">
    <location>
        <begin position="14"/>
        <end position="19"/>
    </location>
    <ligand>
        <name>ATP</name>
        <dbReference type="ChEBI" id="CHEBI:30616"/>
    </ligand>
</feature>
<dbReference type="GO" id="GO:0005829">
    <property type="term" value="C:cytosol"/>
    <property type="evidence" value="ECO:0007669"/>
    <property type="project" value="TreeGrafter"/>
</dbReference>
<feature type="binding site" evidence="12">
    <location>
        <position position="71"/>
    </location>
    <ligand>
        <name>Mg(2+)</name>
        <dbReference type="ChEBI" id="CHEBI:18420"/>
    </ligand>
</feature>
<dbReference type="GO" id="GO:0005524">
    <property type="term" value="F:ATP binding"/>
    <property type="evidence" value="ECO:0007669"/>
    <property type="project" value="UniProtKB-KW"/>
</dbReference>
<dbReference type="Gene3D" id="3.40.50.880">
    <property type="match status" value="1"/>
</dbReference>
<dbReference type="PANTHER" id="PTHR11550:SF0">
    <property type="entry name" value="CTP SYNTHASE-RELATED"/>
    <property type="match status" value="1"/>
</dbReference>
<proteinExistence type="inferred from homology"/>
<dbReference type="SUPFAM" id="SSF52317">
    <property type="entry name" value="Class I glutamine amidotransferase-like"/>
    <property type="match status" value="1"/>
</dbReference>
<evidence type="ECO:0000256" key="9">
    <source>
        <dbReference type="ARBA" id="ARBA00022975"/>
    </source>
</evidence>
<comment type="catalytic activity">
    <reaction evidence="10 12">
        <text>UTP + L-glutamine + ATP + H2O = CTP + L-glutamate + ADP + phosphate + 2 H(+)</text>
        <dbReference type="Rhea" id="RHEA:26426"/>
        <dbReference type="ChEBI" id="CHEBI:15377"/>
        <dbReference type="ChEBI" id="CHEBI:15378"/>
        <dbReference type="ChEBI" id="CHEBI:29985"/>
        <dbReference type="ChEBI" id="CHEBI:30616"/>
        <dbReference type="ChEBI" id="CHEBI:37563"/>
        <dbReference type="ChEBI" id="CHEBI:43474"/>
        <dbReference type="ChEBI" id="CHEBI:46398"/>
        <dbReference type="ChEBI" id="CHEBI:58359"/>
        <dbReference type="ChEBI" id="CHEBI:456216"/>
        <dbReference type="EC" id="6.3.4.2"/>
    </reaction>
</comment>
<keyword evidence="16" id="KW-1185">Reference proteome</keyword>
<dbReference type="GO" id="GO:0044210">
    <property type="term" value="P:'de novo' CTP biosynthetic process"/>
    <property type="evidence" value="ECO:0007669"/>
    <property type="project" value="UniProtKB-UniRule"/>
</dbReference>
<feature type="binding site" evidence="12">
    <location>
        <position position="356"/>
    </location>
    <ligand>
        <name>L-glutamine</name>
        <dbReference type="ChEBI" id="CHEBI:58359"/>
    </ligand>
</feature>
<comment type="pathway">
    <text evidence="1 12">Pyrimidine metabolism; CTP biosynthesis via de novo pathway; CTP from UDP: step 2/2.</text>
</comment>
<keyword evidence="8 12" id="KW-0315">Glutamine amidotransferase</keyword>
<evidence type="ECO:0000259" key="13">
    <source>
        <dbReference type="Pfam" id="PF00117"/>
    </source>
</evidence>
<feature type="binding site" evidence="12">
    <location>
        <position position="227"/>
    </location>
    <ligand>
        <name>UTP</name>
        <dbReference type="ChEBI" id="CHEBI:46398"/>
    </ligand>
</feature>
<dbReference type="InterPro" id="IPR027417">
    <property type="entry name" value="P-loop_NTPase"/>
</dbReference>
<evidence type="ECO:0000256" key="1">
    <source>
        <dbReference type="ARBA" id="ARBA00005171"/>
    </source>
</evidence>
<dbReference type="GO" id="GO:0003883">
    <property type="term" value="F:CTP synthase activity"/>
    <property type="evidence" value="ECO:0007669"/>
    <property type="project" value="UniProtKB-UniRule"/>
</dbReference>
<dbReference type="Proteomes" id="UP000234328">
    <property type="component" value="Unassembled WGS sequence"/>
</dbReference>
<name>A0A2N4UFK6_9BURK</name>
<dbReference type="PROSITE" id="PS51273">
    <property type="entry name" value="GATASE_TYPE_1"/>
    <property type="match status" value="1"/>
</dbReference>
<dbReference type="Pfam" id="PF06418">
    <property type="entry name" value="CTP_synth_N"/>
    <property type="match status" value="1"/>
</dbReference>
<comment type="similarity">
    <text evidence="2 12">Belongs to the CTP synthase family.</text>
</comment>
<dbReference type="Pfam" id="PF00117">
    <property type="entry name" value="GATase"/>
    <property type="match status" value="1"/>
</dbReference>
<dbReference type="EC" id="6.3.4.2" evidence="12"/>
<evidence type="ECO:0000259" key="14">
    <source>
        <dbReference type="Pfam" id="PF06418"/>
    </source>
</evidence>
<comment type="subunit">
    <text evidence="12">Homotetramer.</text>
</comment>
<dbReference type="OrthoDB" id="9801107at2"/>
<comment type="catalytic activity">
    <reaction evidence="12">
        <text>UTP + NH4(+) + ATP = CTP + ADP + phosphate + 2 H(+)</text>
        <dbReference type="Rhea" id="RHEA:16597"/>
        <dbReference type="ChEBI" id="CHEBI:15378"/>
        <dbReference type="ChEBI" id="CHEBI:28938"/>
        <dbReference type="ChEBI" id="CHEBI:30616"/>
        <dbReference type="ChEBI" id="CHEBI:37563"/>
        <dbReference type="ChEBI" id="CHEBI:43474"/>
        <dbReference type="ChEBI" id="CHEBI:46398"/>
        <dbReference type="ChEBI" id="CHEBI:456216"/>
    </reaction>
</comment>
<feature type="binding site" evidence="12">
    <location>
        <position position="71"/>
    </location>
    <ligand>
        <name>ATP</name>
        <dbReference type="ChEBI" id="CHEBI:30616"/>
    </ligand>
</feature>
<dbReference type="GO" id="GO:0004359">
    <property type="term" value="F:glutaminase activity"/>
    <property type="evidence" value="ECO:0007669"/>
    <property type="project" value="RHEA"/>
</dbReference>
<evidence type="ECO:0000256" key="11">
    <source>
        <dbReference type="ARBA" id="ARBA00059148"/>
    </source>
</evidence>
<comment type="caution">
    <text evidence="15">The sequence shown here is derived from an EMBL/GenBank/DDBJ whole genome shotgun (WGS) entry which is preliminary data.</text>
</comment>
<dbReference type="NCBIfam" id="NF003792">
    <property type="entry name" value="PRK05380.1"/>
    <property type="match status" value="1"/>
</dbReference>
<keyword evidence="5 12" id="KW-0547">Nucleotide-binding</keyword>
<feature type="binding site" evidence="12">
    <location>
        <begin position="384"/>
        <end position="387"/>
    </location>
    <ligand>
        <name>L-glutamine</name>
        <dbReference type="ChEBI" id="CHEBI:58359"/>
    </ligand>
</feature>
<dbReference type="FunFam" id="3.40.50.300:FF:000009">
    <property type="entry name" value="CTP synthase"/>
    <property type="match status" value="1"/>
</dbReference>
<feature type="binding site" evidence="12">
    <location>
        <position position="13"/>
    </location>
    <ligand>
        <name>UTP</name>
        <dbReference type="ChEBI" id="CHEBI:46398"/>
    </ligand>
</feature>
<evidence type="ECO:0000256" key="5">
    <source>
        <dbReference type="ARBA" id="ARBA00022741"/>
    </source>
</evidence>
<dbReference type="GO" id="GO:0042802">
    <property type="term" value="F:identical protein binding"/>
    <property type="evidence" value="ECO:0007669"/>
    <property type="project" value="TreeGrafter"/>
</dbReference>
<protein>
    <recommendedName>
        <fullName evidence="12">CTP synthase</fullName>
        <ecNumber evidence="12">6.3.4.2</ecNumber>
    </recommendedName>
    <alternativeName>
        <fullName evidence="12">Cytidine 5'-triphosphate synthase</fullName>
    </alternativeName>
    <alternativeName>
        <fullName evidence="12">Cytidine triphosphate synthetase</fullName>
        <shortName evidence="12">CTP synthetase</shortName>
        <shortName evidence="12">CTPS</shortName>
    </alternativeName>
    <alternativeName>
        <fullName evidence="12">UTP--ammonia ligase</fullName>
    </alternativeName>
</protein>
<dbReference type="CDD" id="cd03113">
    <property type="entry name" value="CTPS_N"/>
    <property type="match status" value="1"/>
</dbReference>
<feature type="binding site" evidence="12">
    <location>
        <position position="13"/>
    </location>
    <ligand>
        <name>CTP</name>
        <dbReference type="ChEBI" id="CHEBI:37563"/>
        <note>allosteric inhibitor</note>
    </ligand>
</feature>
<dbReference type="InterPro" id="IPR029062">
    <property type="entry name" value="Class_I_gatase-like"/>
</dbReference>
<feature type="domain" description="CTP synthase N-terminal" evidence="14">
    <location>
        <begin position="3"/>
        <end position="270"/>
    </location>
</feature>
<dbReference type="InterPro" id="IPR033828">
    <property type="entry name" value="GATase1_CTP_Synthase"/>
</dbReference>
<keyword evidence="7 12" id="KW-0460">Magnesium</keyword>
<dbReference type="InterPro" id="IPR004468">
    <property type="entry name" value="CTP_synthase"/>
</dbReference>
<feature type="active site" evidence="12">
    <location>
        <position position="518"/>
    </location>
</feature>
<keyword evidence="3 12" id="KW-0436">Ligase</keyword>
<feature type="domain" description="Glutamine amidotransferase" evidence="13">
    <location>
        <begin position="306"/>
        <end position="537"/>
    </location>
</feature>
<gene>
    <name evidence="12 15" type="primary">pyrG</name>
    <name evidence="15" type="ORF">CR155_10145</name>
</gene>
<feature type="binding site" evidence="12">
    <location>
        <position position="407"/>
    </location>
    <ligand>
        <name>L-glutamine</name>
        <dbReference type="ChEBI" id="CHEBI:58359"/>
    </ligand>
</feature>
<dbReference type="EMBL" id="PDNV01000006">
    <property type="protein sequence ID" value="PLC53802.1"/>
    <property type="molecule type" value="Genomic_DNA"/>
</dbReference>
<dbReference type="FunFam" id="3.40.50.880:FF:000002">
    <property type="entry name" value="CTP synthase"/>
    <property type="match status" value="1"/>
</dbReference>
<evidence type="ECO:0000256" key="12">
    <source>
        <dbReference type="HAMAP-Rule" id="MF_01227"/>
    </source>
</evidence>
<dbReference type="GO" id="GO:0019856">
    <property type="term" value="P:pyrimidine nucleobase biosynthetic process"/>
    <property type="evidence" value="ECO:0007669"/>
    <property type="project" value="TreeGrafter"/>
</dbReference>